<accession>A0A8A1LJX5</accession>
<evidence type="ECO:0000313" key="2">
    <source>
        <dbReference type="Proteomes" id="UP000663419"/>
    </source>
</evidence>
<sequence>MQMHISSLRAIFDKLENGAGFLPLCTFYREKLSWRCRPGKDLFNGSASSLVSLLRDPLSPNFMMGRTEQSYLSQRKLFLRKGALSPTVFLLLCHLPVL</sequence>
<dbReference type="Proteomes" id="UP000663419">
    <property type="component" value="Chromosome 3"/>
</dbReference>
<dbReference type="VEuPathDB" id="FungiDB:I7I53_01121"/>
<dbReference type="AlphaFoldDB" id="A0A8A1LJX5"/>
<proteinExistence type="predicted"/>
<name>A0A8A1LJX5_AJEC8</name>
<protein>
    <submittedName>
        <fullName evidence="1">Uncharacterized protein</fullName>
    </submittedName>
</protein>
<dbReference type="EMBL" id="CP069104">
    <property type="protein sequence ID" value="QSS53760.1"/>
    <property type="molecule type" value="Genomic_DNA"/>
</dbReference>
<gene>
    <name evidence="1" type="ORF">I7I53_01121</name>
</gene>
<organism evidence="1 2">
    <name type="scientific">Ajellomyces capsulatus (strain H88)</name>
    <name type="common">Darling's disease fungus</name>
    <name type="synonym">Histoplasma capsulatum</name>
    <dbReference type="NCBI Taxonomy" id="544711"/>
    <lineage>
        <taxon>Eukaryota</taxon>
        <taxon>Fungi</taxon>
        <taxon>Dikarya</taxon>
        <taxon>Ascomycota</taxon>
        <taxon>Pezizomycotina</taxon>
        <taxon>Eurotiomycetes</taxon>
        <taxon>Eurotiomycetidae</taxon>
        <taxon>Onygenales</taxon>
        <taxon>Ajellomycetaceae</taxon>
        <taxon>Histoplasma</taxon>
    </lineage>
</organism>
<evidence type="ECO:0000313" key="1">
    <source>
        <dbReference type="EMBL" id="QSS53760.1"/>
    </source>
</evidence>
<reference evidence="1" key="1">
    <citation type="submission" date="2021-01" db="EMBL/GenBank/DDBJ databases">
        <title>Chromosome-level genome assembly of a human fungal pathogen reveals clustering of transcriptionally co-regulated genes.</title>
        <authorList>
            <person name="Voorhies M."/>
            <person name="Cohen S."/>
            <person name="Shea T.P."/>
            <person name="Petrus S."/>
            <person name="Munoz J.F."/>
            <person name="Poplawski S."/>
            <person name="Goldman W.E."/>
            <person name="Michael T."/>
            <person name="Cuomo C.A."/>
            <person name="Sil A."/>
            <person name="Beyhan S."/>
        </authorList>
    </citation>
    <scope>NUCLEOTIDE SEQUENCE</scope>
    <source>
        <strain evidence="1">H88</strain>
    </source>
</reference>